<dbReference type="EMBL" id="GBXM01018424">
    <property type="protein sequence ID" value="JAH90153.1"/>
    <property type="molecule type" value="Transcribed_RNA"/>
</dbReference>
<proteinExistence type="predicted"/>
<dbReference type="AlphaFoldDB" id="A0A0E9WKZ0"/>
<sequence length="46" mass="5314">MISTFLSLCWDRHYSTHFSACVCDYLSAAFVRSVSTVLHRLLYCIP</sequence>
<evidence type="ECO:0000313" key="1">
    <source>
        <dbReference type="EMBL" id="JAH90153.1"/>
    </source>
</evidence>
<protein>
    <submittedName>
        <fullName evidence="1">Uncharacterized protein</fullName>
    </submittedName>
</protein>
<reference evidence="1" key="1">
    <citation type="submission" date="2014-11" db="EMBL/GenBank/DDBJ databases">
        <authorList>
            <person name="Amaro Gonzalez C."/>
        </authorList>
    </citation>
    <scope>NUCLEOTIDE SEQUENCE</scope>
</reference>
<reference evidence="1" key="2">
    <citation type="journal article" date="2015" name="Fish Shellfish Immunol.">
        <title>Early steps in the European eel (Anguilla anguilla)-Vibrio vulnificus interaction in the gills: Role of the RtxA13 toxin.</title>
        <authorList>
            <person name="Callol A."/>
            <person name="Pajuelo D."/>
            <person name="Ebbesson L."/>
            <person name="Teles M."/>
            <person name="MacKenzie S."/>
            <person name="Amaro C."/>
        </authorList>
    </citation>
    <scope>NUCLEOTIDE SEQUENCE</scope>
</reference>
<name>A0A0E9WKZ0_ANGAN</name>
<accession>A0A0E9WKZ0</accession>
<organism evidence="1">
    <name type="scientific">Anguilla anguilla</name>
    <name type="common">European freshwater eel</name>
    <name type="synonym">Muraena anguilla</name>
    <dbReference type="NCBI Taxonomy" id="7936"/>
    <lineage>
        <taxon>Eukaryota</taxon>
        <taxon>Metazoa</taxon>
        <taxon>Chordata</taxon>
        <taxon>Craniata</taxon>
        <taxon>Vertebrata</taxon>
        <taxon>Euteleostomi</taxon>
        <taxon>Actinopterygii</taxon>
        <taxon>Neopterygii</taxon>
        <taxon>Teleostei</taxon>
        <taxon>Anguilliformes</taxon>
        <taxon>Anguillidae</taxon>
        <taxon>Anguilla</taxon>
    </lineage>
</organism>